<organism evidence="1 2">
    <name type="scientific">Mycoplasma haemofelis (strain Langford 1)</name>
    <name type="common">Haemobartonella felis</name>
    <dbReference type="NCBI Taxonomy" id="941640"/>
    <lineage>
        <taxon>Bacteria</taxon>
        <taxon>Bacillati</taxon>
        <taxon>Mycoplasmatota</taxon>
        <taxon>Mollicutes</taxon>
        <taxon>Mycoplasmataceae</taxon>
        <taxon>Mycoplasma</taxon>
    </lineage>
</organism>
<proteinExistence type="predicted"/>
<evidence type="ECO:0000313" key="2">
    <source>
        <dbReference type="Proteomes" id="UP000008637"/>
    </source>
</evidence>
<keyword evidence="2" id="KW-1185">Reference proteome</keyword>
<dbReference type="AlphaFoldDB" id="E8ZI42"/>
<reference evidence="1 2" key="1">
    <citation type="journal article" date="2011" name="J. Bacteriol.">
        <title>Complete genome sequence of Mycoplasma haemofelis, a hemotropic mycoplasma.</title>
        <authorList>
            <person name="Barker E.N."/>
            <person name="Helps C.R."/>
            <person name="Peters I.R."/>
            <person name="Darby A.C."/>
            <person name="Radford A.D."/>
            <person name="Tasker S."/>
        </authorList>
    </citation>
    <scope>NUCLEOTIDE SEQUENCE [LARGE SCALE GENOMIC DNA]</scope>
    <source>
        <strain evidence="1 2">Langford 1</strain>
    </source>
</reference>
<name>E8ZI42_MYCHL</name>
<dbReference type="KEGG" id="mha:HF1_08050"/>
<accession>E8ZI42</accession>
<gene>
    <name evidence="1" type="ordered locus">HF1_08050</name>
</gene>
<sequence length="229" mass="26306">MGKRAILSGTGIATACVSGFCLYQLSGSKEEPEEVKDLTTSISSLFQRSPNKVLLTPSSSEEDWNRAWSNYKNAHQDTSSDEWKIPNFENQKSTYNVLPAFKDACTGRYSMRAESEEDITYQRISQWCTRAKKVSELLKDEEGIELIPENGDDRYWTTSWIKYRDFHKSSSNAKDTWEIDSWEADSKSDNLSDSFKTKCLLQAKQDIVNGKEDQLYQQVKNWCTKSKNI</sequence>
<evidence type="ECO:0008006" key="3">
    <source>
        <dbReference type="Google" id="ProtNLM"/>
    </source>
</evidence>
<dbReference type="PROSITE" id="PS51257">
    <property type="entry name" value="PROKAR_LIPOPROTEIN"/>
    <property type="match status" value="1"/>
</dbReference>
<dbReference type="HOGENOM" id="CLU_098620_0_0_14"/>
<dbReference type="Proteomes" id="UP000008637">
    <property type="component" value="Chromosome"/>
</dbReference>
<dbReference type="EMBL" id="FR773153">
    <property type="protein sequence ID" value="CBY92813.1"/>
    <property type="molecule type" value="Genomic_DNA"/>
</dbReference>
<protein>
    <recommendedName>
        <fullName evidence="3">Lipoprotein</fullName>
    </recommendedName>
</protein>
<evidence type="ECO:0000313" key="1">
    <source>
        <dbReference type="EMBL" id="CBY92813.1"/>
    </source>
</evidence>